<dbReference type="Proteomes" id="UP000635606">
    <property type="component" value="Unassembled WGS sequence"/>
</dbReference>
<reference evidence="6" key="1">
    <citation type="submission" date="2021-01" db="EMBL/GenBank/DDBJ databases">
        <title>Whole genome shotgun sequence of Virgisporangium ochraceum NBRC 16418.</title>
        <authorList>
            <person name="Komaki H."/>
            <person name="Tamura T."/>
        </authorList>
    </citation>
    <scope>NUCLEOTIDE SEQUENCE</scope>
    <source>
        <strain evidence="6">NBRC 16418</strain>
    </source>
</reference>
<dbReference type="InterPro" id="IPR014284">
    <property type="entry name" value="RNA_pol_sigma-70_dom"/>
</dbReference>
<protein>
    <recommendedName>
        <fullName evidence="5">RNA polymerase sigma-70 region 2 domain-containing protein</fullName>
    </recommendedName>
</protein>
<keyword evidence="7" id="KW-1185">Reference proteome</keyword>
<dbReference type="EMBL" id="BOPH01000072">
    <property type="protein sequence ID" value="GIJ69984.1"/>
    <property type="molecule type" value="Genomic_DNA"/>
</dbReference>
<name>A0A8J4ECT8_9ACTN</name>
<dbReference type="PANTHER" id="PTHR43133:SF8">
    <property type="entry name" value="RNA POLYMERASE SIGMA FACTOR HI_1459-RELATED"/>
    <property type="match status" value="1"/>
</dbReference>
<dbReference type="RefSeq" id="WP_239160458.1">
    <property type="nucleotide sequence ID" value="NZ_BOPH01000072.1"/>
</dbReference>
<keyword evidence="4" id="KW-0804">Transcription</keyword>
<sequence>MTRGQTDTATLVRAAQAGDRGALDDLLGGHLPLLYDVVGRALGGHADVDDLVQETMVRIVRGLPALRDPTRFRSWAVAIAYRQIQRYARHRTTTRLRVQQTPVDPPDPGADFSERTVTELVLTGQRRELAEAARWLDDADRHLLALWWQEAAGELTRSELAAALGLTAPHAAVRIQRMRTRLEAARVVVRALRAQPRCDALSVGWTGTVDPLWRKRFIRHTRSCPDCGRLGRGLVSPEKLLPGLGSMPVPDSLANLDPGIVVTTPVSALNFKAAVLATAVLVAAGGGFTYAVHVTPWTADAAPPAGAWASSAALPLPGSPVPGGATAADLYVAPDGSDDNEGTLDRPFATLGKAASVVRAGQTIAMR</sequence>
<dbReference type="GO" id="GO:0016987">
    <property type="term" value="F:sigma factor activity"/>
    <property type="evidence" value="ECO:0007669"/>
    <property type="project" value="UniProtKB-KW"/>
</dbReference>
<proteinExistence type="predicted"/>
<dbReference type="Gene3D" id="2.160.20.10">
    <property type="entry name" value="Single-stranded right-handed beta-helix, Pectin lyase-like"/>
    <property type="match status" value="1"/>
</dbReference>
<dbReference type="InterPro" id="IPR011050">
    <property type="entry name" value="Pectin_lyase_fold/virulence"/>
</dbReference>
<comment type="caution">
    <text evidence="6">The sequence shown here is derived from an EMBL/GenBank/DDBJ whole genome shotgun (WGS) entry which is preliminary data.</text>
</comment>
<evidence type="ECO:0000256" key="3">
    <source>
        <dbReference type="ARBA" id="ARBA00023125"/>
    </source>
</evidence>
<dbReference type="InterPro" id="IPR007627">
    <property type="entry name" value="RNA_pol_sigma70_r2"/>
</dbReference>
<evidence type="ECO:0000256" key="2">
    <source>
        <dbReference type="ARBA" id="ARBA00023082"/>
    </source>
</evidence>
<evidence type="ECO:0000259" key="5">
    <source>
        <dbReference type="Pfam" id="PF04542"/>
    </source>
</evidence>
<dbReference type="AlphaFoldDB" id="A0A8J4ECT8"/>
<dbReference type="SUPFAM" id="SSF51126">
    <property type="entry name" value="Pectin lyase-like"/>
    <property type="match status" value="1"/>
</dbReference>
<dbReference type="GO" id="GO:0006352">
    <property type="term" value="P:DNA-templated transcription initiation"/>
    <property type="evidence" value="ECO:0007669"/>
    <property type="project" value="InterPro"/>
</dbReference>
<dbReference type="PANTHER" id="PTHR43133">
    <property type="entry name" value="RNA POLYMERASE ECF-TYPE SIGMA FACTO"/>
    <property type="match status" value="1"/>
</dbReference>
<keyword evidence="3" id="KW-0238">DNA-binding</keyword>
<accession>A0A8J4ECT8</accession>
<dbReference type="InterPro" id="IPR039425">
    <property type="entry name" value="RNA_pol_sigma-70-like"/>
</dbReference>
<keyword evidence="2" id="KW-0731">Sigma factor</keyword>
<evidence type="ECO:0000313" key="7">
    <source>
        <dbReference type="Proteomes" id="UP000635606"/>
    </source>
</evidence>
<gene>
    <name evidence="6" type="ORF">Voc01_049010</name>
</gene>
<dbReference type="Gene3D" id="1.10.1740.10">
    <property type="match status" value="1"/>
</dbReference>
<dbReference type="GO" id="GO:0003677">
    <property type="term" value="F:DNA binding"/>
    <property type="evidence" value="ECO:0007669"/>
    <property type="project" value="UniProtKB-KW"/>
</dbReference>
<keyword evidence="1" id="KW-0805">Transcription regulation</keyword>
<evidence type="ECO:0000256" key="4">
    <source>
        <dbReference type="ARBA" id="ARBA00023163"/>
    </source>
</evidence>
<organism evidence="6 7">
    <name type="scientific">Virgisporangium ochraceum</name>
    <dbReference type="NCBI Taxonomy" id="65505"/>
    <lineage>
        <taxon>Bacteria</taxon>
        <taxon>Bacillati</taxon>
        <taxon>Actinomycetota</taxon>
        <taxon>Actinomycetes</taxon>
        <taxon>Micromonosporales</taxon>
        <taxon>Micromonosporaceae</taxon>
        <taxon>Virgisporangium</taxon>
    </lineage>
</organism>
<dbReference type="Pfam" id="PF04542">
    <property type="entry name" value="Sigma70_r2"/>
    <property type="match status" value="1"/>
</dbReference>
<dbReference type="InterPro" id="IPR013325">
    <property type="entry name" value="RNA_pol_sigma_r2"/>
</dbReference>
<evidence type="ECO:0000313" key="6">
    <source>
        <dbReference type="EMBL" id="GIJ69984.1"/>
    </source>
</evidence>
<dbReference type="SUPFAM" id="SSF88946">
    <property type="entry name" value="Sigma2 domain of RNA polymerase sigma factors"/>
    <property type="match status" value="1"/>
</dbReference>
<feature type="domain" description="RNA polymerase sigma-70 region 2" evidence="5">
    <location>
        <begin position="30"/>
        <end position="92"/>
    </location>
</feature>
<dbReference type="InterPro" id="IPR012334">
    <property type="entry name" value="Pectin_lyas_fold"/>
</dbReference>
<evidence type="ECO:0000256" key="1">
    <source>
        <dbReference type="ARBA" id="ARBA00023015"/>
    </source>
</evidence>
<dbReference type="NCBIfam" id="TIGR02937">
    <property type="entry name" value="sigma70-ECF"/>
    <property type="match status" value="1"/>
</dbReference>